<dbReference type="STRING" id="1537102.L1LBG1"/>
<dbReference type="AlphaFoldDB" id="L1LBG1"/>
<dbReference type="InterPro" id="IPR042121">
    <property type="entry name" value="MutL_C_regsub"/>
</dbReference>
<dbReference type="Gene3D" id="3.30.1370.100">
    <property type="entry name" value="MutL, C-terminal domain, regulatory subdomain"/>
    <property type="match status" value="1"/>
</dbReference>
<dbReference type="PANTHER" id="PTHR10073">
    <property type="entry name" value="DNA MISMATCH REPAIR PROTEIN MLH, PMS, MUTL"/>
    <property type="match status" value="1"/>
</dbReference>
<evidence type="ECO:0000313" key="7">
    <source>
        <dbReference type="Proteomes" id="UP000031512"/>
    </source>
</evidence>
<evidence type="ECO:0000259" key="5">
    <source>
        <dbReference type="SMART" id="SM01340"/>
    </source>
</evidence>
<dbReference type="Pfam" id="PF08676">
    <property type="entry name" value="MutL_C"/>
    <property type="match status" value="1"/>
</dbReference>
<dbReference type="EMBL" id="ACOU01000004">
    <property type="protein sequence ID" value="EKX72671.1"/>
    <property type="molecule type" value="Genomic_DNA"/>
</dbReference>
<dbReference type="eggNOG" id="KOG1978">
    <property type="taxonomic scope" value="Eukaryota"/>
</dbReference>
<proteinExistence type="inferred from homology"/>
<evidence type="ECO:0000256" key="3">
    <source>
        <dbReference type="SAM" id="MobiDB-lite"/>
    </source>
</evidence>
<evidence type="ECO:0000256" key="1">
    <source>
        <dbReference type="ARBA" id="ARBA00006082"/>
    </source>
</evidence>
<dbReference type="Proteomes" id="UP000031512">
    <property type="component" value="Unassembled WGS sequence"/>
</dbReference>
<dbReference type="OrthoDB" id="10263226at2759"/>
<dbReference type="GO" id="GO:0006298">
    <property type="term" value="P:mismatch repair"/>
    <property type="evidence" value="ECO:0007669"/>
    <property type="project" value="InterPro"/>
</dbReference>
<dbReference type="InterPro" id="IPR038973">
    <property type="entry name" value="MutL/Mlh/Pms-like"/>
</dbReference>
<dbReference type="Gene3D" id="3.30.230.10">
    <property type="match status" value="1"/>
</dbReference>
<dbReference type="GO" id="GO:0140664">
    <property type="term" value="F:ATP-dependent DNA damage sensor activity"/>
    <property type="evidence" value="ECO:0007669"/>
    <property type="project" value="InterPro"/>
</dbReference>
<dbReference type="GeneID" id="15804306"/>
<dbReference type="GO" id="GO:0032389">
    <property type="term" value="C:MutLalpha complex"/>
    <property type="evidence" value="ECO:0007669"/>
    <property type="project" value="TreeGrafter"/>
</dbReference>
<dbReference type="InterPro" id="IPR014721">
    <property type="entry name" value="Ribsml_uS5_D2-typ_fold_subgr"/>
</dbReference>
<dbReference type="InterPro" id="IPR002099">
    <property type="entry name" value="MutL/Mlh/PMS"/>
</dbReference>
<dbReference type="Gene3D" id="3.30.1540.20">
    <property type="entry name" value="MutL, C-terminal domain, dimerisation subdomain"/>
    <property type="match status" value="1"/>
</dbReference>
<dbReference type="SUPFAM" id="SSF118116">
    <property type="entry name" value="DNA mismatch repair protein MutL"/>
    <property type="match status" value="1"/>
</dbReference>
<dbReference type="PROSITE" id="PS00058">
    <property type="entry name" value="DNA_MISMATCH_REPAIR_1"/>
    <property type="match status" value="1"/>
</dbReference>
<dbReference type="Pfam" id="PF01119">
    <property type="entry name" value="DNA_mis_repair"/>
    <property type="match status" value="1"/>
</dbReference>
<evidence type="ECO:0000313" key="6">
    <source>
        <dbReference type="EMBL" id="EKX72671.1"/>
    </source>
</evidence>
<dbReference type="InterPro" id="IPR013507">
    <property type="entry name" value="DNA_mismatch_S5_2-like"/>
</dbReference>
<dbReference type="InterPro" id="IPR014790">
    <property type="entry name" value="MutL_C"/>
</dbReference>
<keyword evidence="2" id="KW-0227">DNA damage</keyword>
<dbReference type="InterPro" id="IPR042120">
    <property type="entry name" value="MutL_C_dimsub"/>
</dbReference>
<comment type="caution">
    <text evidence="6">The sequence shown here is derived from an EMBL/GenBank/DDBJ whole genome shotgun (WGS) entry which is preliminary data.</text>
</comment>
<organism evidence="6 7">
    <name type="scientific">Theileria equi strain WA</name>
    <dbReference type="NCBI Taxonomy" id="1537102"/>
    <lineage>
        <taxon>Eukaryota</taxon>
        <taxon>Sar</taxon>
        <taxon>Alveolata</taxon>
        <taxon>Apicomplexa</taxon>
        <taxon>Aconoidasida</taxon>
        <taxon>Piroplasmida</taxon>
        <taxon>Theileriidae</taxon>
        <taxon>Theileria</taxon>
    </lineage>
</organism>
<dbReference type="SUPFAM" id="SSF54211">
    <property type="entry name" value="Ribosomal protein S5 domain 2-like"/>
    <property type="match status" value="1"/>
</dbReference>
<evidence type="ECO:0000259" key="4">
    <source>
        <dbReference type="SMART" id="SM00853"/>
    </source>
</evidence>
<dbReference type="InterPro" id="IPR020568">
    <property type="entry name" value="Ribosomal_Su5_D2-typ_SF"/>
</dbReference>
<reference evidence="6 7" key="1">
    <citation type="journal article" date="2012" name="BMC Genomics">
        <title>Comparative genomic analysis and phylogenetic position of Theileria equi.</title>
        <authorList>
            <person name="Kappmeyer L.S."/>
            <person name="Thiagarajan M."/>
            <person name="Herndon D.R."/>
            <person name="Ramsay J.D."/>
            <person name="Caler E."/>
            <person name="Djikeng A."/>
            <person name="Gillespie J.J."/>
            <person name="Lau A.O."/>
            <person name="Roalson E.H."/>
            <person name="Silva J.C."/>
            <person name="Silva M.G."/>
            <person name="Suarez C.E."/>
            <person name="Ueti M.W."/>
            <person name="Nene V.M."/>
            <person name="Mealey R.H."/>
            <person name="Knowles D.P."/>
            <person name="Brayton K.A."/>
        </authorList>
    </citation>
    <scope>NUCLEOTIDE SEQUENCE [LARGE SCALE GENOMIC DNA]</scope>
    <source>
        <strain evidence="6 7">WA</strain>
    </source>
</reference>
<feature type="region of interest" description="Disordered" evidence="3">
    <location>
        <begin position="381"/>
        <end position="419"/>
    </location>
</feature>
<dbReference type="SMART" id="SM01340">
    <property type="entry name" value="DNA_mis_repair"/>
    <property type="match status" value="1"/>
</dbReference>
<dbReference type="RefSeq" id="XP_004832123.1">
    <property type="nucleotide sequence ID" value="XM_004832066.1"/>
</dbReference>
<name>L1LBG1_THEEQ</name>
<evidence type="ECO:0000256" key="2">
    <source>
        <dbReference type="ARBA" id="ARBA00022763"/>
    </source>
</evidence>
<dbReference type="InterPro" id="IPR037198">
    <property type="entry name" value="MutL_C_sf"/>
</dbReference>
<dbReference type="GO" id="GO:0005524">
    <property type="term" value="F:ATP binding"/>
    <property type="evidence" value="ECO:0007669"/>
    <property type="project" value="InterPro"/>
</dbReference>
<dbReference type="FunFam" id="3.30.565.10:FF:000017">
    <property type="entry name" value="PMS1 homolog 1, mismatch repair system component"/>
    <property type="match status" value="1"/>
</dbReference>
<dbReference type="Gene3D" id="3.30.565.10">
    <property type="entry name" value="Histidine kinase-like ATPase, C-terminal domain"/>
    <property type="match status" value="1"/>
</dbReference>
<dbReference type="SUPFAM" id="SSF55874">
    <property type="entry name" value="ATPase domain of HSP90 chaperone/DNA topoisomerase II/histidine kinase"/>
    <property type="match status" value="1"/>
</dbReference>
<dbReference type="GO" id="GO:0016887">
    <property type="term" value="F:ATP hydrolysis activity"/>
    <property type="evidence" value="ECO:0007669"/>
    <property type="project" value="InterPro"/>
</dbReference>
<dbReference type="SMART" id="SM00853">
    <property type="entry name" value="MutL_C"/>
    <property type="match status" value="1"/>
</dbReference>
<dbReference type="KEGG" id="beq:BEWA_012300"/>
<gene>
    <name evidence="6" type="ORF">BEWA_012300</name>
</gene>
<feature type="domain" description="DNA mismatch repair protein S5" evidence="5">
    <location>
        <begin position="218"/>
        <end position="336"/>
    </location>
</feature>
<dbReference type="VEuPathDB" id="PiroplasmaDB:BEWA_012300"/>
<dbReference type="PANTHER" id="PTHR10073:SF52">
    <property type="entry name" value="MISMATCH REPAIR ENDONUCLEASE PMS2"/>
    <property type="match status" value="1"/>
</dbReference>
<comment type="similarity">
    <text evidence="1">Belongs to the DNA mismatch repair MutL/HexB family.</text>
</comment>
<sequence>MPLLSLPSERTTVSRSLQVINNVNCVIRELVENSIDAKATSIEIRLTNSGHDLIQVSDNGTGISESNFEILARKNTTSKIRRFEDLYSSLNTFGFRGEALYSLCNVCDVEVETRRADINYGWHLKYDADANLVEKTRIAANVGTTVSCRELFKPFPVRRKLLLKSGKSQLPNGIFLLQQYALVNPHIRFYLSNKTTSNQNISNLFSTSGKAENMKQVAEEIFGKTFVANLIEVDISTRDWNLRGMISSPHNGKQYKDVEFFFINNRPVDNSRKLRSCIVGVYKQFSSRLYPSFILNLSTDSVNVDINLAPDKRSVFIYSEDIIINKLKAMLFELFMPTRSQTIPQFNVDILDQFLHKDGVEEDKTIKVKISDEDALRLKKAPKLEEEPVSTKNDQECDNKEPRISVESKLSRPAPESDAKRDLSILNLSEYRLEKSQPTEPIKLPTVTVPQIEVVKKPKISAPIKSKEPLSLFDYLTTRPVRKHCSKKRNVVHIDKSRLYMKKVFKSLLGDNDESTASDAQTDSIDDHDLMDPSVFKEMKLCGQFNNGFIITILKDSKIRQGFDYSIYIIDQHAADEKARFEDYNQRVKIKKQKLISPRFIELSPYLSQVAQSHCDTLNYNGFETVTKSAPNRSSHGIYVNSFPQLFGRILSEDDLISFLNDLSNSVATIQDEKQISKQLIWGNSIILPRPIKIWSILATRACKDAIKLGDALSTDKMRSIIKKLSTLVHPWNCPHGRPTMKCLISSSQLNSIFSKK</sequence>
<feature type="domain" description="MutL C-terminal dimerisation" evidence="4">
    <location>
        <begin position="541"/>
        <end position="713"/>
    </location>
</feature>
<dbReference type="InterPro" id="IPR036890">
    <property type="entry name" value="HATPase_C_sf"/>
</dbReference>
<dbReference type="GO" id="GO:0030983">
    <property type="term" value="F:mismatched DNA binding"/>
    <property type="evidence" value="ECO:0007669"/>
    <property type="project" value="InterPro"/>
</dbReference>
<dbReference type="Pfam" id="PF13589">
    <property type="entry name" value="HATPase_c_3"/>
    <property type="match status" value="1"/>
</dbReference>
<keyword evidence="7" id="KW-1185">Reference proteome</keyword>
<feature type="compositionally biased region" description="Basic and acidic residues" evidence="3">
    <location>
        <begin position="393"/>
        <end position="419"/>
    </location>
</feature>
<dbReference type="NCBIfam" id="TIGR00585">
    <property type="entry name" value="mutl"/>
    <property type="match status" value="1"/>
</dbReference>
<dbReference type="InterPro" id="IPR014762">
    <property type="entry name" value="DNA_mismatch_repair_CS"/>
</dbReference>
<dbReference type="CDD" id="cd16926">
    <property type="entry name" value="HATPase_MutL-MLH-PMS-like"/>
    <property type="match status" value="1"/>
</dbReference>
<accession>L1LBG1</accession>
<protein>
    <submittedName>
        <fullName evidence="6">DNA mismatch repair protein, putative</fullName>
    </submittedName>
</protein>